<dbReference type="EMBL" id="RAQU01000422">
    <property type="protein sequence ID" value="RKK00289.1"/>
    <property type="molecule type" value="Genomic_DNA"/>
</dbReference>
<dbReference type="InterPro" id="IPR011723">
    <property type="entry name" value="Znf/thioredoxin_put"/>
</dbReference>
<reference evidence="3 4" key="1">
    <citation type="submission" date="2018-09" db="EMBL/GenBank/DDBJ databases">
        <title>Roseomonas sp. nov., isolated from feces of Tibetan antelopes in the Qinghai-Tibet plateau, China.</title>
        <authorList>
            <person name="Tian Z."/>
        </authorList>
    </citation>
    <scope>NUCLEOTIDE SEQUENCE [LARGE SCALE GENOMIC DNA]</scope>
    <source>
        <strain evidence="3 4">Z24</strain>
    </source>
</reference>
<dbReference type="InParanoid" id="A0A3A9JMY6"/>
<dbReference type="Pfam" id="PF13717">
    <property type="entry name" value="Zn_ribbon_4"/>
    <property type="match status" value="1"/>
</dbReference>
<dbReference type="NCBIfam" id="TIGR02098">
    <property type="entry name" value="MJ0042_CXXC"/>
    <property type="match status" value="1"/>
</dbReference>
<sequence length="62" mass="6579">MRIECPACGAAYEVPEHLLTRPDGTPARPVRCLRCGQEWQPAAQAPESPPSPPASPSRAEAA</sequence>
<protein>
    <submittedName>
        <fullName evidence="3">Thioredoxin</fullName>
    </submittedName>
</protein>
<feature type="non-terminal residue" evidence="3">
    <location>
        <position position="62"/>
    </location>
</feature>
<dbReference type="AlphaFoldDB" id="A0A3A9JMY6"/>
<dbReference type="RefSeq" id="WP_199708263.1">
    <property type="nucleotide sequence ID" value="NZ_RAQU01000422.1"/>
</dbReference>
<name>A0A3A9JMY6_9PROT</name>
<feature type="domain" description="Zinc finger/thioredoxin putative" evidence="2">
    <location>
        <begin position="1"/>
        <end position="39"/>
    </location>
</feature>
<gene>
    <name evidence="3" type="ORF">D6Z83_27820</name>
</gene>
<evidence type="ECO:0000259" key="2">
    <source>
        <dbReference type="Pfam" id="PF13717"/>
    </source>
</evidence>
<evidence type="ECO:0000313" key="4">
    <source>
        <dbReference type="Proteomes" id="UP000278036"/>
    </source>
</evidence>
<proteinExistence type="predicted"/>
<evidence type="ECO:0000313" key="3">
    <source>
        <dbReference type="EMBL" id="RKK00289.1"/>
    </source>
</evidence>
<organism evidence="3 4">
    <name type="scientific">Teichococcus wenyumeiae</name>
    <dbReference type="NCBI Taxonomy" id="2478470"/>
    <lineage>
        <taxon>Bacteria</taxon>
        <taxon>Pseudomonadati</taxon>
        <taxon>Pseudomonadota</taxon>
        <taxon>Alphaproteobacteria</taxon>
        <taxon>Acetobacterales</taxon>
        <taxon>Roseomonadaceae</taxon>
        <taxon>Roseomonas</taxon>
    </lineage>
</organism>
<feature type="region of interest" description="Disordered" evidence="1">
    <location>
        <begin position="40"/>
        <end position="62"/>
    </location>
</feature>
<evidence type="ECO:0000256" key="1">
    <source>
        <dbReference type="SAM" id="MobiDB-lite"/>
    </source>
</evidence>
<accession>A0A3A9JMY6</accession>
<dbReference type="Proteomes" id="UP000278036">
    <property type="component" value="Unassembled WGS sequence"/>
</dbReference>
<comment type="caution">
    <text evidence="3">The sequence shown here is derived from an EMBL/GenBank/DDBJ whole genome shotgun (WGS) entry which is preliminary data.</text>
</comment>